<dbReference type="Proteomes" id="UP001056778">
    <property type="component" value="Chromosome 1"/>
</dbReference>
<proteinExistence type="predicted"/>
<reference evidence="1" key="1">
    <citation type="submission" date="2022-04" db="EMBL/GenBank/DDBJ databases">
        <title>Chromosome-scale genome assembly of Holotrichia oblita Faldermann.</title>
        <authorList>
            <person name="Rongchong L."/>
        </authorList>
    </citation>
    <scope>NUCLEOTIDE SEQUENCE</scope>
    <source>
        <strain evidence="1">81SQS9</strain>
    </source>
</reference>
<name>A0ACB9TWV1_HOLOL</name>
<gene>
    <name evidence="1" type="ORF">MML48_1g07830</name>
</gene>
<evidence type="ECO:0000313" key="1">
    <source>
        <dbReference type="EMBL" id="KAI4471124.1"/>
    </source>
</evidence>
<keyword evidence="2" id="KW-1185">Reference proteome</keyword>
<protein>
    <submittedName>
        <fullName evidence="1">Tata element modulatory factor tmf1</fullName>
    </submittedName>
</protein>
<dbReference type="EMBL" id="CM043015">
    <property type="protein sequence ID" value="KAI4471124.1"/>
    <property type="molecule type" value="Genomic_DNA"/>
</dbReference>
<evidence type="ECO:0000313" key="2">
    <source>
        <dbReference type="Proteomes" id="UP001056778"/>
    </source>
</evidence>
<sequence length="1298" mass="146215">MTSASAPLLDDDTIAFGEEETRAANKDALTHPYVTLCHLLFRDIEMSWFDASSFASIAKTALKEAQKTIDKALDIKDDDLNLVPANTPVDTNSEDFFGLWGLTSTTLANKNTADAITKSPTKSSKSSTSIWGSFTGSFFDTAAEADKSKELLESLDDSIDINNDFKESKLVVQDNEESEVPQKLFDFNDSIIDQEISPKTNVGVSFDESTLLQSTDNVTVRKRDRNVISSNRLSIISSESDKRSSESVEVLSNTECTTSPDSDALSLGQSISTSSGMKPTSDSVEILLGSLTSPSSVEILESDSISSRRESQHTDEFISPLESPEDISRNAEKTSPDSVEVIPEHEENSIAEDTISYTSISESTAVTVLDSTPILHIIHQKNTKDVPLKNEDKTEGSNLEKNIEPITRPPSRSTLHLSLGQVNMISTQPQSVRQDISNLLKTSNIIDIPESEKLESLQESNDEGSQSDKTLIASDTFMDSSTDTSTTTDSNFNSTYLKTMLADAMVEKNSDLENLDDTDKGVENVCKDVDIVQRVSQIPPRETSPLSSESSNMVKIGSDQTSGHTSGDELETTTSSDIEIISSPNGDSSSTQSRHSPSKLSTTKHKTAKVICFVGETNVDVLLGKMTFKKLKGHNRELSEASSISDDSEIDRLVKRITEVTEILESREAKLIEISRKYIELQEANNDLKQQLTVINDKQIDSPDLSQVTEEYTQRLSALERKFQQAIRDKDSLKKQLDQCKQEATLKLNKSEMDSMVLEKDGLIKELREEGEKLSKQQLQHSNIIKKLRTKEKEHENTIKYLKDNVEGLTSETERLKRSLTAKEDVERSQIEAVHQLTAKNKKLENEVNQLKGNVDDLTQKHETVKKSLDAAKRELVDKNKTSSELLAREQLLQNLENQKRMTESQNEEVINQLEDLRLKLRDTEQQHSRKEQSLRMENNELLRRLEDAERRSEELAQATMEVNKPLIRQLESLQATYNKKVTHFEQIEQGMQSKISEFMTIMSCMSLLKLNVSDDIQSRLQTLTDLERTAREDCITLKSKLVNVETQLSDAMREKDQLRLQIDRLQTEHMLKEQDLRSQIDNLQQTLKAEQESNEEKKKEITSLQHKLSIEKVTSEAEKRRVLALQEQVQDKSELLSNAGQSTNTPGDSSPTLSLGRVSLSESLSSSLWLPDEAFDTSVPGKCTNLLEMQYIQSNLKQREGEVQQLMWELNRREHERTILNSEISNLLAKVENLESKTAANERLQSQFNELQQQYDTLCQLYGEKVEETEELKLDLLDVKEMYKSQIDELLKQSKNC</sequence>
<comment type="caution">
    <text evidence="1">The sequence shown here is derived from an EMBL/GenBank/DDBJ whole genome shotgun (WGS) entry which is preliminary data.</text>
</comment>
<organism evidence="1 2">
    <name type="scientific">Holotrichia oblita</name>
    <name type="common">Chafer beetle</name>
    <dbReference type="NCBI Taxonomy" id="644536"/>
    <lineage>
        <taxon>Eukaryota</taxon>
        <taxon>Metazoa</taxon>
        <taxon>Ecdysozoa</taxon>
        <taxon>Arthropoda</taxon>
        <taxon>Hexapoda</taxon>
        <taxon>Insecta</taxon>
        <taxon>Pterygota</taxon>
        <taxon>Neoptera</taxon>
        <taxon>Endopterygota</taxon>
        <taxon>Coleoptera</taxon>
        <taxon>Polyphaga</taxon>
        <taxon>Scarabaeiformia</taxon>
        <taxon>Scarabaeidae</taxon>
        <taxon>Melolonthinae</taxon>
        <taxon>Holotrichia</taxon>
    </lineage>
</organism>
<accession>A0ACB9TWV1</accession>